<organism evidence="4 5">
    <name type="scientific">Rikenella microfusus</name>
    <dbReference type="NCBI Taxonomy" id="28139"/>
    <lineage>
        <taxon>Bacteria</taxon>
        <taxon>Pseudomonadati</taxon>
        <taxon>Bacteroidota</taxon>
        <taxon>Bacteroidia</taxon>
        <taxon>Bacteroidales</taxon>
        <taxon>Rikenellaceae</taxon>
        <taxon>Rikenella</taxon>
    </lineage>
</organism>
<dbReference type="Gene3D" id="2.70.98.70">
    <property type="match status" value="1"/>
</dbReference>
<dbReference type="OrthoDB" id="9793856at2"/>
<keyword evidence="2" id="KW-0732">Signal</keyword>
<dbReference type="InterPro" id="IPR008929">
    <property type="entry name" value="Chondroitin_lyas"/>
</dbReference>
<dbReference type="InterPro" id="IPR012480">
    <property type="entry name" value="Hepar_II_III_C"/>
</dbReference>
<dbReference type="EMBL" id="UGVL01000001">
    <property type="protein sequence ID" value="SUE34451.1"/>
    <property type="molecule type" value="Genomic_DNA"/>
</dbReference>
<evidence type="ECO:0000256" key="1">
    <source>
        <dbReference type="ARBA" id="ARBA00004196"/>
    </source>
</evidence>
<evidence type="ECO:0000256" key="2">
    <source>
        <dbReference type="SAM" id="SignalP"/>
    </source>
</evidence>
<evidence type="ECO:0000313" key="5">
    <source>
        <dbReference type="Proteomes" id="UP000255233"/>
    </source>
</evidence>
<dbReference type="AlphaFoldDB" id="A0A379MS20"/>
<evidence type="ECO:0000313" key="4">
    <source>
        <dbReference type="EMBL" id="SUE34451.1"/>
    </source>
</evidence>
<gene>
    <name evidence="4" type="ORF">NCTC11190_01675</name>
</gene>
<name>A0A379MS20_9BACT</name>
<keyword evidence="5" id="KW-1185">Reference proteome</keyword>
<protein>
    <submittedName>
        <fullName evidence="4">Predicted unsaturated glucuronyl hydrolase involved in regulation of bacterial surface properties, and related proteins</fullName>
    </submittedName>
</protein>
<proteinExistence type="predicted"/>
<feature type="chain" id="PRO_5016895623" evidence="2">
    <location>
        <begin position="27"/>
        <end position="652"/>
    </location>
</feature>
<feature type="domain" description="Heparinase II/III-like C-terminal" evidence="3">
    <location>
        <begin position="438"/>
        <end position="507"/>
    </location>
</feature>
<dbReference type="GO" id="GO:0016829">
    <property type="term" value="F:lyase activity"/>
    <property type="evidence" value="ECO:0007669"/>
    <property type="project" value="InterPro"/>
</dbReference>
<dbReference type="Gene3D" id="1.50.10.100">
    <property type="entry name" value="Chondroitin AC/alginate lyase"/>
    <property type="match status" value="1"/>
</dbReference>
<dbReference type="Proteomes" id="UP000255233">
    <property type="component" value="Unassembled WGS sequence"/>
</dbReference>
<keyword evidence="4" id="KW-0378">Hydrolase</keyword>
<accession>A0A379MS20</accession>
<evidence type="ECO:0000259" key="3">
    <source>
        <dbReference type="Pfam" id="PF07940"/>
    </source>
</evidence>
<comment type="subcellular location">
    <subcellularLocation>
        <location evidence="1">Cell envelope</location>
    </subcellularLocation>
</comment>
<sequence>MKQTKRFMAVLLLTGLLGAAPLFMEAAPAVRTKPDLLQKAAARYDMDSMCLEAYKPYPGYADRGFWQSLPEAVKRQAVRQAEARLDYVWRSVTVTSYLDFARKGVRVPNDRHIGERYGALADLMLGELVEGRGRFMDQIADGVWSLCEQSSWVAAAHIYWQLSGTAVPDIDHRTIDLSGGMTANTLAWAYYFFKDDLGKLSPTIPQRLRAELNRHTLDVYLERDDMFWLGFREGAQVNNWNPWCNFNVLTTALLAEEDPVRRASIVKKTMRSVDQFINFFKPDGGCEEGPSYWGHAAGMLNNYLEVLRDYSHGKIDLFGEQRVKNIGLYIAHAHIDSLYFVNFADAEAKASPGASTVFRYGRNIADSTMMRFGSYLGSLTGFGENPLGGTMDNRLKTISAYRELCAARPLAPLYRSVWMDGIEVAVARTQGGSARGLTLAAKGGYNAESHNHNDVGSFILYVDGQPMLVDAGVGTYTAATFDHRRYTIWMMQSEYHNLPVVNGFGQKDGHEYRSCRVEHSDNGRVMDFSLDIAGAYPAEAACRSWVRDYRFDRRRNTVTLTDSYELAEVKGSVALNFLTCGTVKLGKTIEIAAGDRTLLMAVDASKYEMTAEAVELTDPRLSKIWGERLTRIVLKVKDPKQKDTLRVTFSQK</sequence>
<dbReference type="GO" id="GO:0016787">
    <property type="term" value="F:hydrolase activity"/>
    <property type="evidence" value="ECO:0007669"/>
    <property type="project" value="UniProtKB-KW"/>
</dbReference>
<dbReference type="RefSeq" id="WP_051214522.1">
    <property type="nucleotide sequence ID" value="NZ_UGVL01000001.1"/>
</dbReference>
<dbReference type="SUPFAM" id="SSF48230">
    <property type="entry name" value="Chondroitin AC/alginate lyase"/>
    <property type="match status" value="1"/>
</dbReference>
<dbReference type="STRING" id="880526.GCA_000427365_02144"/>
<dbReference type="GO" id="GO:0030313">
    <property type="term" value="C:cell envelope"/>
    <property type="evidence" value="ECO:0007669"/>
    <property type="project" value="UniProtKB-SubCell"/>
</dbReference>
<dbReference type="Pfam" id="PF07940">
    <property type="entry name" value="Hepar_II_III_C"/>
    <property type="match status" value="1"/>
</dbReference>
<feature type="signal peptide" evidence="2">
    <location>
        <begin position="1"/>
        <end position="26"/>
    </location>
</feature>
<reference evidence="4 5" key="1">
    <citation type="submission" date="2018-06" db="EMBL/GenBank/DDBJ databases">
        <authorList>
            <consortium name="Pathogen Informatics"/>
            <person name="Doyle S."/>
        </authorList>
    </citation>
    <scope>NUCLEOTIDE SEQUENCE [LARGE SCALE GENOMIC DNA]</scope>
    <source>
        <strain evidence="4 5">NCTC11190</strain>
    </source>
</reference>